<proteinExistence type="predicted"/>
<reference evidence="4" key="1">
    <citation type="submission" date="2017-09" db="EMBL/GenBank/DDBJ databases">
        <title>Depth-based differentiation of microbial function through sediment-hosted aquifers and enrichment of novel symbionts in the deep terrestrial subsurface.</title>
        <authorList>
            <person name="Probst A.J."/>
            <person name="Ladd B."/>
            <person name="Jarett J.K."/>
            <person name="Geller-Mcgrath D.E."/>
            <person name="Sieber C.M.K."/>
            <person name="Emerson J.B."/>
            <person name="Anantharaman K."/>
            <person name="Thomas B.C."/>
            <person name="Malmstrom R."/>
            <person name="Stieglmeier M."/>
            <person name="Klingl A."/>
            <person name="Woyke T."/>
            <person name="Ryan C.M."/>
            <person name="Banfield J.F."/>
        </authorList>
    </citation>
    <scope>NUCLEOTIDE SEQUENCE [LARGE SCALE GENOMIC DNA]</scope>
</reference>
<sequence>MDIKYFKKKKLPDRPGIYFFKKGKPARAGGDILYIGKATSLKDRVKSYFSKDPKGKQASYGAGLIENRGPLIVKMVQDAAKIEWTVTDSVLEALILEVALIKKYQPKYNTKEKSDKSFNYVCITKEKKIAIVRGKILNKEKFNSFFGPFPNGNQLREALKIIRKIFPYFEDKKGIKGKDEFYKQIKLVPENLIENINNIKNIKLLFEGKKGRILSNLKKEMKVCANNKEFEKAGKTKRQIFALQHINDVALLKGDDFIDNKIFDPAPFFGCIKGNKVGHSDTKILLSTSLLRIEAYDIAHMSGKNMVGVMVVVEDGEIEKKEYRKFKIKTQTKANDIGALKEVLERRLAHIEWPFPGLIVVDGGISQINITKTILTKMGLKIEVVSVLKDKRHKAKAILGDKKNGLKYKREILLANSEAHRFAINYHKNMRNKNFLI</sequence>
<protein>
    <recommendedName>
        <fullName evidence="5">Excinuclease ABC subunit C</fullName>
    </recommendedName>
</protein>
<dbReference type="PROSITE" id="PS50165">
    <property type="entry name" value="UVRC"/>
    <property type="match status" value="1"/>
</dbReference>
<dbReference type="InterPro" id="IPR038476">
    <property type="entry name" value="UvrC_RNase_H_dom_sf"/>
</dbReference>
<dbReference type="GO" id="GO:0009381">
    <property type="term" value="F:excinuclease ABC activity"/>
    <property type="evidence" value="ECO:0007669"/>
    <property type="project" value="InterPro"/>
</dbReference>
<feature type="domain" description="UvrC family homology region profile" evidence="2">
    <location>
        <begin position="292"/>
        <end position="375"/>
    </location>
</feature>
<name>A0A2J0MGF0_9BACT</name>
<organism evidence="3 4">
    <name type="scientific">Candidatus Nomurabacteria bacterium CG_4_10_14_0_2_um_filter_30_12</name>
    <dbReference type="NCBI Taxonomy" id="1974727"/>
    <lineage>
        <taxon>Bacteria</taxon>
        <taxon>Candidatus Nomuraibacteriota</taxon>
    </lineage>
</organism>
<dbReference type="Gene3D" id="3.40.1440.10">
    <property type="entry name" value="GIY-YIG endonuclease"/>
    <property type="match status" value="1"/>
</dbReference>
<dbReference type="AlphaFoldDB" id="A0A2J0MGF0"/>
<gene>
    <name evidence="3" type="ORF">COX93_00605</name>
</gene>
<dbReference type="Pfam" id="PF01541">
    <property type="entry name" value="GIY-YIG"/>
    <property type="match status" value="1"/>
</dbReference>
<dbReference type="InterPro" id="IPR000305">
    <property type="entry name" value="GIY-YIG_endonuc"/>
</dbReference>
<dbReference type="InterPro" id="IPR036876">
    <property type="entry name" value="UVR_dom_sf"/>
</dbReference>
<comment type="caution">
    <text evidence="3">The sequence shown here is derived from an EMBL/GenBank/DDBJ whole genome shotgun (WGS) entry which is preliminary data.</text>
</comment>
<dbReference type="Pfam" id="PF08459">
    <property type="entry name" value="UvrC_RNaseH_dom"/>
    <property type="match status" value="1"/>
</dbReference>
<dbReference type="PANTHER" id="PTHR30562:SF1">
    <property type="entry name" value="UVRABC SYSTEM PROTEIN C"/>
    <property type="match status" value="1"/>
</dbReference>
<dbReference type="SUPFAM" id="SSF82771">
    <property type="entry name" value="GIY-YIG endonuclease"/>
    <property type="match status" value="1"/>
</dbReference>
<dbReference type="EMBL" id="PFOY01000011">
    <property type="protein sequence ID" value="PIZ87553.1"/>
    <property type="molecule type" value="Genomic_DNA"/>
</dbReference>
<dbReference type="InterPro" id="IPR035901">
    <property type="entry name" value="GIY-YIG_endonuc_sf"/>
</dbReference>
<evidence type="ECO:0000313" key="4">
    <source>
        <dbReference type="Proteomes" id="UP000228547"/>
    </source>
</evidence>
<dbReference type="GO" id="GO:0006289">
    <property type="term" value="P:nucleotide-excision repair"/>
    <property type="evidence" value="ECO:0007669"/>
    <property type="project" value="InterPro"/>
</dbReference>
<accession>A0A2J0MGF0</accession>
<dbReference type="InterPro" id="IPR047296">
    <property type="entry name" value="GIY-YIG_UvrC_Cho"/>
</dbReference>
<dbReference type="CDD" id="cd10434">
    <property type="entry name" value="GIY-YIG_UvrC_Cho"/>
    <property type="match status" value="1"/>
</dbReference>
<evidence type="ECO:0008006" key="5">
    <source>
        <dbReference type="Google" id="ProtNLM"/>
    </source>
</evidence>
<dbReference type="SUPFAM" id="SSF46600">
    <property type="entry name" value="C-terminal UvrC-binding domain of UvrB"/>
    <property type="match status" value="1"/>
</dbReference>
<feature type="domain" description="GIY-YIG" evidence="1">
    <location>
        <begin position="13"/>
        <end position="110"/>
    </location>
</feature>
<dbReference type="InterPro" id="IPR001162">
    <property type="entry name" value="UvrC_RNase_H_dom"/>
</dbReference>
<evidence type="ECO:0000259" key="1">
    <source>
        <dbReference type="PROSITE" id="PS50164"/>
    </source>
</evidence>
<evidence type="ECO:0000313" key="3">
    <source>
        <dbReference type="EMBL" id="PIZ87553.1"/>
    </source>
</evidence>
<dbReference type="Proteomes" id="UP000228547">
    <property type="component" value="Unassembled WGS sequence"/>
</dbReference>
<dbReference type="GO" id="GO:0009380">
    <property type="term" value="C:excinuclease repair complex"/>
    <property type="evidence" value="ECO:0007669"/>
    <property type="project" value="TreeGrafter"/>
</dbReference>
<dbReference type="PROSITE" id="PS50164">
    <property type="entry name" value="GIY_YIG"/>
    <property type="match status" value="1"/>
</dbReference>
<dbReference type="PANTHER" id="PTHR30562">
    <property type="entry name" value="UVRC/OXIDOREDUCTASE"/>
    <property type="match status" value="1"/>
</dbReference>
<dbReference type="Gene3D" id="3.30.420.340">
    <property type="entry name" value="UvrC, RNAse H endonuclease domain"/>
    <property type="match status" value="1"/>
</dbReference>
<evidence type="ECO:0000259" key="2">
    <source>
        <dbReference type="PROSITE" id="PS50165"/>
    </source>
</evidence>
<dbReference type="SMART" id="SM00465">
    <property type="entry name" value="GIYc"/>
    <property type="match status" value="1"/>
</dbReference>
<dbReference type="InterPro" id="IPR050066">
    <property type="entry name" value="UvrABC_protein_C"/>
</dbReference>